<organism evidence="3 4">
    <name type="scientific">Elsinoe australis</name>
    <dbReference type="NCBI Taxonomy" id="40998"/>
    <lineage>
        <taxon>Eukaryota</taxon>
        <taxon>Fungi</taxon>
        <taxon>Dikarya</taxon>
        <taxon>Ascomycota</taxon>
        <taxon>Pezizomycotina</taxon>
        <taxon>Dothideomycetes</taxon>
        <taxon>Dothideomycetidae</taxon>
        <taxon>Myriangiales</taxon>
        <taxon>Elsinoaceae</taxon>
        <taxon>Elsinoe</taxon>
    </lineage>
</organism>
<name>A0A4U7AUF6_9PEZI</name>
<gene>
    <name evidence="3" type="ORF">C1H76_7163</name>
</gene>
<feature type="region of interest" description="Disordered" evidence="2">
    <location>
        <begin position="760"/>
        <end position="792"/>
    </location>
</feature>
<feature type="coiled-coil region" evidence="1">
    <location>
        <begin position="390"/>
        <end position="458"/>
    </location>
</feature>
<proteinExistence type="predicted"/>
<sequence length="792" mass="87968">MSDPPVPPDLPKLHTKGPAGDLETYAANVLAMLVGRIQKYVDRPPAGFDADSAGSMLEDFEQLSKHFSQYLQARSQVSEHAKAKFVAAVDKLTYAAKNLHLAQNLSNLTERVEEAQRERKSGFRDLEQQVRDFKKITSLVQKIVDTDFSTKLDRSLINVRGDIQAVGSRIRALDLNICAHITNKCQDSAQQLFNRLKDSHSAQATHVDGVKDYVETLIATHQQTVLTNIGNVSSDQSTRGETLRNDLTRLIEGHQQEIIRNLEEHASKEAALKKDIDKQMTSLQDAVLREVSSTIGNKHRTLAENMITDISVLITEFQRTVLRNMTSSIKIQHDAHLQNVKTAISEQISGYENAITEAIRTYTSTEHGSLTTTLTASIFRLITDYQNTVLERIQNAGVQQKSQLELMKQEILAAFAGHGGDSVHAHMTKSESNLTRKLEKAQSTLEDTQQEIGHDEHDLGSAEDDFWIEEAITDRTSKGKAPLSQTLGETSAAVGYLQTTFGEQFPDKGSPTMAATLQRIKTEQGESQSMVLELLHLICQLQGDPGRYDSLASMQRTIIDTLGWDAQPGVTLLNLLKDSQASTGVMYSEQRRRIHPDGRGELQRETLASCLATIRSRLGPVPNGTTMFSILQSSLERQSRTETGFNTLNSRLLNDDGLLQSLSNRISSVEQSVSTVNSSVGQLESFFNAKLEEVGQKIEDANRLRQINQDKGEQLSQKNVQMTEKERQMSEKDQQLSQKDGQLSEKDAEIAELKRQLALHTSSIHTPQHRHASQGLDTEGHRITCLTGSSGT</sequence>
<feature type="compositionally biased region" description="Basic and acidic residues" evidence="2">
    <location>
        <begin position="703"/>
        <end position="713"/>
    </location>
</feature>
<dbReference type="Proteomes" id="UP000308133">
    <property type="component" value="Unassembled WGS sequence"/>
</dbReference>
<comment type="caution">
    <text evidence="3">The sequence shown here is derived from an EMBL/GenBank/DDBJ whole genome shotgun (WGS) entry which is preliminary data.</text>
</comment>
<accession>A0A4U7AUF6</accession>
<reference evidence="3 4" key="1">
    <citation type="submission" date="2018-02" db="EMBL/GenBank/DDBJ databases">
        <title>Draft genome sequences of Elsinoe sp., causing black scab on jojoba.</title>
        <authorList>
            <person name="Stodart B."/>
            <person name="Jeffress S."/>
            <person name="Ash G."/>
            <person name="Arun Chinnappa K."/>
        </authorList>
    </citation>
    <scope>NUCLEOTIDE SEQUENCE [LARGE SCALE GENOMIC DNA]</scope>
    <source>
        <strain evidence="3 4">Hillstone_2</strain>
    </source>
</reference>
<evidence type="ECO:0000313" key="4">
    <source>
        <dbReference type="Proteomes" id="UP000308133"/>
    </source>
</evidence>
<dbReference type="AlphaFoldDB" id="A0A4U7AUF6"/>
<feature type="compositionally biased region" description="Basic and acidic residues" evidence="2">
    <location>
        <begin position="723"/>
        <end position="734"/>
    </location>
</feature>
<keyword evidence="1" id="KW-0175">Coiled coil</keyword>
<dbReference type="EMBL" id="PTQR01000086">
    <property type="protein sequence ID" value="TKX20775.1"/>
    <property type="molecule type" value="Genomic_DNA"/>
</dbReference>
<feature type="region of interest" description="Disordered" evidence="2">
    <location>
        <begin position="703"/>
        <end position="744"/>
    </location>
</feature>
<feature type="coiled-coil region" evidence="1">
    <location>
        <begin position="98"/>
        <end position="125"/>
    </location>
</feature>
<evidence type="ECO:0000256" key="1">
    <source>
        <dbReference type="SAM" id="Coils"/>
    </source>
</evidence>
<protein>
    <submittedName>
        <fullName evidence="3">Uncharacterized protein</fullName>
    </submittedName>
</protein>
<evidence type="ECO:0000256" key="2">
    <source>
        <dbReference type="SAM" id="MobiDB-lite"/>
    </source>
</evidence>
<evidence type="ECO:0000313" key="3">
    <source>
        <dbReference type="EMBL" id="TKX20775.1"/>
    </source>
</evidence>